<dbReference type="AlphaFoldDB" id="A0AAV4UKC4"/>
<reference evidence="1 2" key="1">
    <citation type="submission" date="2021-06" db="EMBL/GenBank/DDBJ databases">
        <title>Caerostris extrusa draft genome.</title>
        <authorList>
            <person name="Kono N."/>
            <person name="Arakawa K."/>
        </authorList>
    </citation>
    <scope>NUCLEOTIDE SEQUENCE [LARGE SCALE GENOMIC DNA]</scope>
</reference>
<proteinExistence type="predicted"/>
<dbReference type="EMBL" id="BPLR01012996">
    <property type="protein sequence ID" value="GIY57960.1"/>
    <property type="molecule type" value="Genomic_DNA"/>
</dbReference>
<gene>
    <name evidence="1" type="ORF">CEXT_142751</name>
</gene>
<keyword evidence="2" id="KW-1185">Reference proteome</keyword>
<protein>
    <submittedName>
        <fullName evidence="1">Uncharacterized protein</fullName>
    </submittedName>
</protein>
<comment type="caution">
    <text evidence="1">The sequence shown here is derived from an EMBL/GenBank/DDBJ whole genome shotgun (WGS) entry which is preliminary data.</text>
</comment>
<evidence type="ECO:0000313" key="1">
    <source>
        <dbReference type="EMBL" id="GIY57960.1"/>
    </source>
</evidence>
<evidence type="ECO:0000313" key="2">
    <source>
        <dbReference type="Proteomes" id="UP001054945"/>
    </source>
</evidence>
<sequence>MCLPGAETSSKQMSVPALMRRRRLFEEEILTVSENFSPGIARRHFHFRLVICIDKLRGGKEGMKCDLP</sequence>
<accession>A0AAV4UKC4</accession>
<name>A0AAV4UKC4_CAEEX</name>
<organism evidence="1 2">
    <name type="scientific">Caerostris extrusa</name>
    <name type="common">Bark spider</name>
    <name type="synonym">Caerostris bankana</name>
    <dbReference type="NCBI Taxonomy" id="172846"/>
    <lineage>
        <taxon>Eukaryota</taxon>
        <taxon>Metazoa</taxon>
        <taxon>Ecdysozoa</taxon>
        <taxon>Arthropoda</taxon>
        <taxon>Chelicerata</taxon>
        <taxon>Arachnida</taxon>
        <taxon>Araneae</taxon>
        <taxon>Araneomorphae</taxon>
        <taxon>Entelegynae</taxon>
        <taxon>Araneoidea</taxon>
        <taxon>Araneidae</taxon>
        <taxon>Caerostris</taxon>
    </lineage>
</organism>
<dbReference type="Proteomes" id="UP001054945">
    <property type="component" value="Unassembled WGS sequence"/>
</dbReference>